<comment type="subcellular location">
    <subcellularLocation>
        <location evidence="11">Endoplasmic reticulum membrane</location>
        <topology evidence="11">Single-pass membrane protein</topology>
    </subcellularLocation>
    <subcellularLocation>
        <location evidence="1">Endoplasmic reticulum membrane</location>
        <topology evidence="1">Single-pass type III membrane protein</topology>
    </subcellularLocation>
</comment>
<name>G8BUA3_TETPH</name>
<evidence type="ECO:0000256" key="7">
    <source>
        <dbReference type="ARBA" id="ARBA00022824"/>
    </source>
</evidence>
<accession>G8BUA3</accession>
<dbReference type="Pfam" id="PF08320">
    <property type="entry name" value="PIG-X"/>
    <property type="match status" value="1"/>
</dbReference>
<dbReference type="GO" id="GO:1990529">
    <property type="term" value="C:glycosylphosphatidylinositol-mannosyltransferase I complex"/>
    <property type="evidence" value="ECO:0007669"/>
    <property type="project" value="EnsemblFungi"/>
</dbReference>
<sequence>MSFKNRLTVLLNEKDTFDEYISTNDTHVKVKGKTDGIHLQQRYTIERSDASTKLPDEILRLTWRSIDGMKRPSVIEPFLTFGFNAYTNVNSELLGDYSNSVDSKVYHVFHGDSLLEMEKILLKYEDIPTKLIDFDMGNDYDIIIDNKSVQINEYKILHENDIFEYGKSEFFDFDKMEAGIFNLESQDDIDTNLGGISCIWRAEDNNIEKCQKTMLLFKSGHIEKDQRNEKNIIEIEQPVGLHPKLLVNLTDIRVSDDQCNIYMFLQLPLEIFVDQYQSDPFFLFGEHDLELPSYKLKDKAWGSETLFELEPGMVNEITLHSRYVEPFSNLSENLNMDDHFISHIEPIVFEECATGALNLKSNPFYSKNLGLEAFFTEDTIFKHIETKSFNIPIPRPNSSEYEATVYITVFCLVTSIIYLLYKMFGKLSSKPTTIDNSSTEIK</sequence>
<feature type="transmembrane region" description="Helical" evidence="11">
    <location>
        <begin position="403"/>
        <end position="421"/>
    </location>
</feature>
<evidence type="ECO:0000256" key="11">
    <source>
        <dbReference type="RuleBase" id="RU366056"/>
    </source>
</evidence>
<dbReference type="HOGENOM" id="CLU_055666_0_0_1"/>
<dbReference type="GO" id="GO:0016485">
    <property type="term" value="P:protein processing"/>
    <property type="evidence" value="ECO:0007669"/>
    <property type="project" value="EnsemblFungi"/>
</dbReference>
<dbReference type="InterPro" id="IPR042322">
    <property type="entry name" value="Pbn1"/>
</dbReference>
<dbReference type="SMART" id="SM00780">
    <property type="entry name" value="PIG-X"/>
    <property type="match status" value="1"/>
</dbReference>
<dbReference type="GO" id="GO:0000030">
    <property type="term" value="F:mannosyltransferase activity"/>
    <property type="evidence" value="ECO:0007669"/>
    <property type="project" value="EnsemblFungi"/>
</dbReference>
<dbReference type="GO" id="GO:0005789">
    <property type="term" value="C:endoplasmic reticulum membrane"/>
    <property type="evidence" value="ECO:0007669"/>
    <property type="project" value="UniProtKB-SubCell"/>
</dbReference>
<dbReference type="Proteomes" id="UP000005666">
    <property type="component" value="Chromosome 5"/>
</dbReference>
<evidence type="ECO:0000256" key="4">
    <source>
        <dbReference type="ARBA" id="ARBA00020410"/>
    </source>
</evidence>
<dbReference type="GO" id="GO:0036503">
    <property type="term" value="P:ERAD pathway"/>
    <property type="evidence" value="ECO:0007669"/>
    <property type="project" value="EnsemblFungi"/>
</dbReference>
<dbReference type="EMBL" id="HE612860">
    <property type="protein sequence ID" value="CCE63481.1"/>
    <property type="molecule type" value="Genomic_DNA"/>
</dbReference>
<comment type="pathway">
    <text evidence="2 11">Glycolipid biosynthesis; glycosylphosphatidylinositol-anchor biosynthesis.</text>
</comment>
<keyword evidence="10" id="KW-0325">Glycoprotein</keyword>
<keyword evidence="5 11" id="KW-0337">GPI-anchor biosynthesis</keyword>
<proteinExistence type="inferred from homology"/>
<protein>
    <recommendedName>
        <fullName evidence="4 11">Protein PBN1</fullName>
    </recommendedName>
</protein>
<keyword evidence="8 11" id="KW-1133">Transmembrane helix</keyword>
<dbReference type="STRING" id="1071381.G8BUA3"/>
<dbReference type="KEGG" id="tpf:TPHA_0E03920"/>
<dbReference type="eggNOG" id="ENOG502QS8N">
    <property type="taxonomic scope" value="Eukaryota"/>
</dbReference>
<evidence type="ECO:0000256" key="5">
    <source>
        <dbReference type="ARBA" id="ARBA00022502"/>
    </source>
</evidence>
<keyword evidence="7 11" id="KW-0256">Endoplasmic reticulum</keyword>
<dbReference type="PANTHER" id="PTHR28533">
    <property type="entry name" value="PROTEIN PBN1"/>
    <property type="match status" value="1"/>
</dbReference>
<comment type="similarity">
    <text evidence="3 11">Belongs to the PIGX family.</text>
</comment>
<dbReference type="InterPro" id="IPR013233">
    <property type="entry name" value="PIG-X/PBN1"/>
</dbReference>
<comment type="function">
    <text evidence="11">Required for proper folding and/or the stability of a subset of proteins in the endoplasmic reticulum. Component of glycosylphosphatidylinositol-mannosyltransferase 1 which transfers the first of the 4 mannoses in the GPI-anchor precursors during GPI-anchor biosynthesis. Probably acts by stabilizing the mannosyltransferase GPI14.</text>
</comment>
<dbReference type="UniPathway" id="UPA00196"/>
<keyword evidence="6 11" id="KW-0812">Transmembrane</keyword>
<reference evidence="12 13" key="1">
    <citation type="journal article" date="2011" name="Proc. Natl. Acad. Sci. U.S.A.">
        <title>Evolutionary erosion of yeast sex chromosomes by mating-type switching accidents.</title>
        <authorList>
            <person name="Gordon J.L."/>
            <person name="Armisen D."/>
            <person name="Proux-Wera E."/>
            <person name="Oheigeartaigh S.S."/>
            <person name="Byrne K.P."/>
            <person name="Wolfe K.H."/>
        </authorList>
    </citation>
    <scope>NUCLEOTIDE SEQUENCE [LARGE SCALE GENOMIC DNA]</scope>
    <source>
        <strain evidence="13">ATCC 24235 / CBS 4417 / NBRC 1672 / NRRL Y-8282 / UCD 70-5</strain>
    </source>
</reference>
<dbReference type="OrthoDB" id="5546453at2759"/>
<evidence type="ECO:0000256" key="10">
    <source>
        <dbReference type="ARBA" id="ARBA00023180"/>
    </source>
</evidence>
<evidence type="ECO:0000313" key="12">
    <source>
        <dbReference type="EMBL" id="CCE63481.1"/>
    </source>
</evidence>
<dbReference type="OMA" id="DKAWGSE"/>
<keyword evidence="9 11" id="KW-0472">Membrane</keyword>
<evidence type="ECO:0000256" key="9">
    <source>
        <dbReference type="ARBA" id="ARBA00023136"/>
    </source>
</evidence>
<dbReference type="GeneID" id="11531375"/>
<organism evidence="12 13">
    <name type="scientific">Tetrapisispora phaffii (strain ATCC 24235 / CBS 4417 / NBRC 1672 / NRRL Y-8282 / UCD 70-5)</name>
    <name type="common">Yeast</name>
    <name type="synonym">Fabospora phaffii</name>
    <dbReference type="NCBI Taxonomy" id="1071381"/>
    <lineage>
        <taxon>Eukaryota</taxon>
        <taxon>Fungi</taxon>
        <taxon>Dikarya</taxon>
        <taxon>Ascomycota</taxon>
        <taxon>Saccharomycotina</taxon>
        <taxon>Saccharomycetes</taxon>
        <taxon>Saccharomycetales</taxon>
        <taxon>Saccharomycetaceae</taxon>
        <taxon>Tetrapisispora</taxon>
    </lineage>
</organism>
<dbReference type="AlphaFoldDB" id="G8BUA3"/>
<keyword evidence="13" id="KW-1185">Reference proteome</keyword>
<dbReference type="PANTHER" id="PTHR28533:SF1">
    <property type="entry name" value="PROTEIN PBN1"/>
    <property type="match status" value="1"/>
</dbReference>
<gene>
    <name evidence="12" type="primary">TPHA0E03920</name>
    <name evidence="12" type="ordered locus">TPHA_0E03920</name>
</gene>
<evidence type="ECO:0000256" key="1">
    <source>
        <dbReference type="ARBA" id="ARBA00004643"/>
    </source>
</evidence>
<evidence type="ECO:0000256" key="8">
    <source>
        <dbReference type="ARBA" id="ARBA00022989"/>
    </source>
</evidence>
<dbReference type="RefSeq" id="XP_003685915.1">
    <property type="nucleotide sequence ID" value="XM_003685867.1"/>
</dbReference>
<evidence type="ECO:0000313" key="13">
    <source>
        <dbReference type="Proteomes" id="UP000005666"/>
    </source>
</evidence>
<evidence type="ECO:0000256" key="2">
    <source>
        <dbReference type="ARBA" id="ARBA00004687"/>
    </source>
</evidence>
<dbReference type="GO" id="GO:0006506">
    <property type="term" value="P:GPI anchor biosynthetic process"/>
    <property type="evidence" value="ECO:0007669"/>
    <property type="project" value="UniProtKB-UniPathway"/>
</dbReference>
<evidence type="ECO:0000256" key="3">
    <source>
        <dbReference type="ARBA" id="ARBA00010345"/>
    </source>
</evidence>
<evidence type="ECO:0000256" key="6">
    <source>
        <dbReference type="ARBA" id="ARBA00022692"/>
    </source>
</evidence>